<dbReference type="EMBL" id="LLZZ01000132">
    <property type="protein sequence ID" value="KTB01106.1"/>
    <property type="molecule type" value="Genomic_DNA"/>
</dbReference>
<dbReference type="PANTHER" id="PTHR46621:SF1">
    <property type="entry name" value="SNRNA-ACTIVATING PROTEIN COMPLEX SUBUNIT 4"/>
    <property type="match status" value="1"/>
</dbReference>
<feature type="compositionally biased region" description="Low complexity" evidence="5">
    <location>
        <begin position="569"/>
        <end position="583"/>
    </location>
</feature>
<dbReference type="AlphaFoldDB" id="A0A0W0CNK2"/>
<dbReference type="SMART" id="SM00717">
    <property type="entry name" value="SANT"/>
    <property type="match status" value="3"/>
</dbReference>
<dbReference type="SUPFAM" id="SSF46689">
    <property type="entry name" value="Homeodomain-like"/>
    <property type="match status" value="2"/>
</dbReference>
<keyword evidence="3" id="KW-0804">Transcription</keyword>
<evidence type="ECO:0000256" key="1">
    <source>
        <dbReference type="ARBA" id="ARBA00023015"/>
    </source>
</evidence>
<dbReference type="GO" id="GO:0045944">
    <property type="term" value="P:positive regulation of transcription by RNA polymerase II"/>
    <property type="evidence" value="ECO:0007669"/>
    <property type="project" value="EnsemblFungi"/>
</dbReference>
<feature type="region of interest" description="Disordered" evidence="5">
    <location>
        <begin position="622"/>
        <end position="649"/>
    </location>
</feature>
<evidence type="ECO:0000313" key="8">
    <source>
        <dbReference type="EMBL" id="KTB01106.1"/>
    </source>
</evidence>
<feature type="domain" description="HTH myb-type" evidence="7">
    <location>
        <begin position="109"/>
        <end position="163"/>
    </location>
</feature>
<dbReference type="GO" id="GO:0019185">
    <property type="term" value="C:snRNA-activating protein complex"/>
    <property type="evidence" value="ECO:0007669"/>
    <property type="project" value="TreeGrafter"/>
</dbReference>
<dbReference type="EMBL" id="LLZZ01000020">
    <property type="protein sequence ID" value="KTB12529.1"/>
    <property type="molecule type" value="Genomic_DNA"/>
</dbReference>
<dbReference type="CDD" id="cd00167">
    <property type="entry name" value="SANT"/>
    <property type="match status" value="2"/>
</dbReference>
<name>A0A0W0CNK2_CANGB</name>
<dbReference type="GO" id="GO:0001006">
    <property type="term" value="F:RNA polymerase III type 3 promoter sequence-specific DNA binding"/>
    <property type="evidence" value="ECO:0007669"/>
    <property type="project" value="TreeGrafter"/>
</dbReference>
<feature type="compositionally biased region" description="Polar residues" evidence="5">
    <location>
        <begin position="539"/>
        <end position="564"/>
    </location>
</feature>
<organism evidence="8 10">
    <name type="scientific">Candida glabrata</name>
    <name type="common">Yeast</name>
    <name type="synonym">Torulopsis glabrata</name>
    <dbReference type="NCBI Taxonomy" id="5478"/>
    <lineage>
        <taxon>Eukaryota</taxon>
        <taxon>Fungi</taxon>
        <taxon>Dikarya</taxon>
        <taxon>Ascomycota</taxon>
        <taxon>Saccharomycotina</taxon>
        <taxon>Saccharomycetes</taxon>
        <taxon>Saccharomycetales</taxon>
        <taxon>Saccharomycetaceae</taxon>
        <taxon>Nakaseomyces</taxon>
    </lineage>
</organism>
<evidence type="ECO:0000256" key="3">
    <source>
        <dbReference type="ARBA" id="ARBA00023163"/>
    </source>
</evidence>
<dbReference type="Gene3D" id="1.10.10.60">
    <property type="entry name" value="Homeodomain-like"/>
    <property type="match status" value="3"/>
</dbReference>
<dbReference type="PANTHER" id="PTHR46621">
    <property type="entry name" value="SNRNA-ACTIVATING PROTEIN COMPLEX SUBUNIT 4"/>
    <property type="match status" value="1"/>
</dbReference>
<dbReference type="PROSITE" id="PS51294">
    <property type="entry name" value="HTH_MYB"/>
    <property type="match status" value="2"/>
</dbReference>
<accession>A0A0W0CNK2</accession>
<dbReference type="InterPro" id="IPR017930">
    <property type="entry name" value="Myb_dom"/>
</dbReference>
<dbReference type="Proteomes" id="UP000054886">
    <property type="component" value="Unassembled WGS sequence"/>
</dbReference>
<sequence>MAASVKGNKESVKKNENFDLLSITESLGYKTNRKASKNYWSKEEDQKLADLVNDELLGMGLVNGIKDLKTIHDSMNYSRQIKWEKLIHAFKDKDRTPKLLRKRWISALDPNIKRGKWTPEEDQKLISAYEKHGPKWLDISSEILGRTEDQCSKRYVEVLGPSSKERLREWTLDEELSLISKVKKYGTKWRTISSEMESRPSLTCRNRWRRIITMVVRGLAPEEIMKAVKEDKNIDFGIGQFKKYKRRSKLKENGNSSNSTSQISLLTETTSDTMSYASLTSPSQDFSSSNAKDIGIEVATEMKNEDNKFNQKQRSNTNSISSQDNVREGLETRALSLFEMKQSKRPYKSASPVQVASHLKTSNVMKTAMKSPSSLTSPGSVLADSRCDTPSLEQQFAETTIDDQSKPKITTHQWKFTLKDSQDYSISNGSISNSQLVKELVEQAKKHNLKISIHQHIHNHYGSPAAKQSSQVNLNDSISRSQSVKPVADALAQHLEVSNDLSVFETPNDYGHVFNVSDNAFMATSPNYNPFGLDADTPVSNDYYSKPSNEANMSPDQRGSQISNEHGHTGTSSSAGSFSTPGSELPEGGPNRMTHFTYLPSTMKPQLESSGSTRSTNLQYLLGENGHKHKKRKRRTSRQHEVESERALDEENKRIKLEYEKTSDDSKQTTVNGQSNYNNFYSLEEDEEDFWESLRSLADNPASPGKQDMSQSYVSAGKDNTLNAVSQTGHHLHGRGLAEINTLDSFLGNEDDEGISMGGSEDGEAFFLPLNPS</sequence>
<keyword evidence="2 8" id="KW-0238">DNA-binding</keyword>
<feature type="domain" description="HTH myb-type" evidence="7">
    <location>
        <begin position="170"/>
        <end position="216"/>
    </location>
</feature>
<dbReference type="GO" id="GO:0005634">
    <property type="term" value="C:nucleus"/>
    <property type="evidence" value="ECO:0007669"/>
    <property type="project" value="EnsemblFungi"/>
</dbReference>
<protein>
    <submittedName>
        <fullName evidence="8">Myb-like DNA-binding protein BAS1</fullName>
    </submittedName>
</protein>
<evidence type="ECO:0000256" key="4">
    <source>
        <dbReference type="ARBA" id="ARBA00023242"/>
    </source>
</evidence>
<feature type="domain" description="Myb-like" evidence="6">
    <location>
        <begin position="162"/>
        <end position="212"/>
    </location>
</feature>
<dbReference type="Pfam" id="PF00249">
    <property type="entry name" value="Myb_DNA-binding"/>
    <property type="match status" value="2"/>
</dbReference>
<dbReference type="GO" id="GO:0042795">
    <property type="term" value="P:snRNA transcription by RNA polymerase II"/>
    <property type="evidence" value="ECO:0007669"/>
    <property type="project" value="TreeGrafter"/>
</dbReference>
<keyword evidence="1" id="KW-0805">Transcription regulation</keyword>
<evidence type="ECO:0000259" key="7">
    <source>
        <dbReference type="PROSITE" id="PS51294"/>
    </source>
</evidence>
<dbReference type="GO" id="GO:0000981">
    <property type="term" value="F:DNA-binding transcription factor activity, RNA polymerase II-specific"/>
    <property type="evidence" value="ECO:0007669"/>
    <property type="project" value="EnsemblFungi"/>
</dbReference>
<dbReference type="GO" id="GO:0000978">
    <property type="term" value="F:RNA polymerase II cis-regulatory region sequence-specific DNA binding"/>
    <property type="evidence" value="ECO:0007669"/>
    <property type="project" value="EnsemblFungi"/>
</dbReference>
<dbReference type="VEuPathDB" id="FungiDB:B1J91_L02585g"/>
<dbReference type="InterPro" id="IPR009057">
    <property type="entry name" value="Homeodomain-like_sf"/>
</dbReference>
<feature type="compositionally biased region" description="Polar residues" evidence="5">
    <location>
        <begin position="310"/>
        <end position="324"/>
    </location>
</feature>
<feature type="compositionally biased region" description="Basic residues" evidence="5">
    <location>
        <begin position="627"/>
        <end position="637"/>
    </location>
</feature>
<evidence type="ECO:0000313" key="10">
    <source>
        <dbReference type="Proteomes" id="UP000054886"/>
    </source>
</evidence>
<evidence type="ECO:0000259" key="6">
    <source>
        <dbReference type="PROSITE" id="PS50090"/>
    </source>
</evidence>
<feature type="region of interest" description="Disordered" evidence="5">
    <location>
        <begin position="539"/>
        <end position="597"/>
    </location>
</feature>
<feature type="domain" description="Myb-like" evidence="6">
    <location>
        <begin position="109"/>
        <end position="159"/>
    </location>
</feature>
<evidence type="ECO:0000313" key="9">
    <source>
        <dbReference type="EMBL" id="KTB12529.1"/>
    </source>
</evidence>
<reference evidence="8 10" key="1">
    <citation type="submission" date="2015-10" db="EMBL/GenBank/DDBJ databases">
        <title>Draft genomes sequences of Candida glabrata isolates 1A, 1B, 2A, 2B, 3A and 3B.</title>
        <authorList>
            <person name="Haavelsrud O.E."/>
            <person name="Gaustad P."/>
        </authorList>
    </citation>
    <scope>NUCLEOTIDE SEQUENCE [LARGE SCALE GENOMIC DNA]</scope>
    <source>
        <strain evidence="8">910700640</strain>
    </source>
</reference>
<dbReference type="InterPro" id="IPR051575">
    <property type="entry name" value="Myb-like_DNA-bd"/>
</dbReference>
<proteinExistence type="predicted"/>
<feature type="domain" description="Myb-like" evidence="6">
    <location>
        <begin position="32"/>
        <end position="108"/>
    </location>
</feature>
<feature type="region of interest" description="Disordered" evidence="5">
    <location>
        <begin position="751"/>
        <end position="773"/>
    </location>
</feature>
<dbReference type="VEuPathDB" id="FungiDB:GWK60_L06479"/>
<feature type="region of interest" description="Disordered" evidence="5">
    <location>
        <begin position="302"/>
        <end position="327"/>
    </location>
</feature>
<dbReference type="PROSITE" id="PS50090">
    <property type="entry name" value="MYB_LIKE"/>
    <property type="match status" value="3"/>
</dbReference>
<dbReference type="InterPro" id="IPR001005">
    <property type="entry name" value="SANT/Myb"/>
</dbReference>
<dbReference type="GO" id="GO:0042796">
    <property type="term" value="P:snRNA transcription by RNA polymerase III"/>
    <property type="evidence" value="ECO:0007669"/>
    <property type="project" value="TreeGrafter"/>
</dbReference>
<keyword evidence="4" id="KW-0539">Nucleus</keyword>
<evidence type="ECO:0000256" key="5">
    <source>
        <dbReference type="SAM" id="MobiDB-lite"/>
    </source>
</evidence>
<dbReference type="VEuPathDB" id="FungiDB:CAGL0L02585g"/>
<feature type="compositionally biased region" description="Basic and acidic residues" evidence="5">
    <location>
        <begin position="638"/>
        <end position="649"/>
    </location>
</feature>
<comment type="caution">
    <text evidence="8">The sequence shown here is derived from an EMBL/GenBank/DDBJ whole genome shotgun (WGS) entry which is preliminary data.</text>
</comment>
<gene>
    <name evidence="9" type="ORF">AO440_004465</name>
    <name evidence="8" type="ORF">AO440_004541</name>
</gene>
<evidence type="ECO:0000256" key="2">
    <source>
        <dbReference type="ARBA" id="ARBA00023125"/>
    </source>
</evidence>
<dbReference type="VEuPathDB" id="FungiDB:GVI51_L02365"/>